<dbReference type="AlphaFoldDB" id="A0A0B3RQ09"/>
<dbReference type="EMBL" id="JSUQ01000008">
    <property type="protein sequence ID" value="KHQ53235.1"/>
    <property type="molecule type" value="Genomic_DNA"/>
</dbReference>
<proteinExistence type="predicted"/>
<feature type="transmembrane region" description="Helical" evidence="1">
    <location>
        <begin position="51"/>
        <end position="71"/>
    </location>
</feature>
<keyword evidence="3" id="KW-1185">Reference proteome</keyword>
<name>A0A0B3RQ09_9RHOB</name>
<comment type="caution">
    <text evidence="2">The sequence shown here is derived from an EMBL/GenBank/DDBJ whole genome shotgun (WGS) entry which is preliminary data.</text>
</comment>
<evidence type="ECO:0000313" key="2">
    <source>
        <dbReference type="EMBL" id="KHQ53235.1"/>
    </source>
</evidence>
<keyword evidence="1" id="KW-1133">Transmembrane helix</keyword>
<organism evidence="2 3">
    <name type="scientific">Mameliella alba</name>
    <dbReference type="NCBI Taxonomy" id="561184"/>
    <lineage>
        <taxon>Bacteria</taxon>
        <taxon>Pseudomonadati</taxon>
        <taxon>Pseudomonadota</taxon>
        <taxon>Alphaproteobacteria</taxon>
        <taxon>Rhodobacterales</taxon>
        <taxon>Roseobacteraceae</taxon>
        <taxon>Mameliella</taxon>
    </lineage>
</organism>
<gene>
    <name evidence="2" type="ORF">OA50_02262</name>
</gene>
<protein>
    <submittedName>
        <fullName evidence="2">Uncharacterized protein</fullName>
    </submittedName>
</protein>
<evidence type="ECO:0000313" key="3">
    <source>
        <dbReference type="Proteomes" id="UP000030960"/>
    </source>
</evidence>
<dbReference type="Proteomes" id="UP000030960">
    <property type="component" value="Unassembled WGS sequence"/>
</dbReference>
<dbReference type="OrthoDB" id="7866534at2"/>
<sequence length="114" mass="12989">MDDAQRSFHKREQALRRKHIRMSQGYATRMNRNGVIEQVPQSRMSGFGLHLVLRLAVAVMLFKMVALAWLGDAIYTGHVERLSQGVFYEKAGAWILQVDPVTRMLADFLTPVMG</sequence>
<reference evidence="2 3" key="1">
    <citation type="submission" date="2014-10" db="EMBL/GenBank/DDBJ databases">
        <title>Genome sequence of Ponticoccus sp. strain UMTAT08 isolated from clonal culture of toxic dinoflagellate Alexandrium tamiyavanichii.</title>
        <authorList>
            <person name="Gan H.Y."/>
            <person name="Muhd D.-D."/>
            <person name="Mohd Noor M.E."/>
            <person name="Yeong Y.S."/>
            <person name="Usup G."/>
        </authorList>
    </citation>
    <scope>NUCLEOTIDE SEQUENCE [LARGE SCALE GENOMIC DNA]</scope>
    <source>
        <strain evidence="2 3">UMTAT08</strain>
    </source>
</reference>
<evidence type="ECO:0000256" key="1">
    <source>
        <dbReference type="SAM" id="Phobius"/>
    </source>
</evidence>
<accession>A0A0B3RQ09</accession>
<keyword evidence="1" id="KW-0812">Transmembrane</keyword>
<dbReference type="STRING" id="561184.SAMN05216376_11447"/>
<dbReference type="RefSeq" id="WP_043141070.1">
    <property type="nucleotide sequence ID" value="NZ_JSUQ01000008.1"/>
</dbReference>
<keyword evidence="1" id="KW-0472">Membrane</keyword>